<reference evidence="1 2" key="1">
    <citation type="journal article" date="2023" name="Front. Microbiol.">
        <title>Ralstonia chuxiongensis sp. nov., Ralstonia mojiangensis sp. nov., and Ralstonia soli sp. nov., isolated from tobacco fields, are three novel species in the family Burkholderiaceae.</title>
        <authorList>
            <person name="Lu C.H."/>
            <person name="Zhang Y.Y."/>
            <person name="Jiang N."/>
            <person name="Chen W."/>
            <person name="Shao X."/>
            <person name="Zhao Z.M."/>
            <person name="Lu W.L."/>
            <person name="Hu X."/>
            <person name="Xi Y.X."/>
            <person name="Zou S.Y."/>
            <person name="Wei Q.J."/>
            <person name="Lin Z.L."/>
            <person name="Gong L."/>
            <person name="Gai X.T."/>
            <person name="Zhang L.Q."/>
            <person name="Li J.Y."/>
            <person name="Jin Y."/>
            <person name="Xia Z.Y."/>
        </authorList>
    </citation>
    <scope>NUCLEOTIDE SEQUENCE [LARGE SCALE GENOMIC DNA]</scope>
    <source>
        <strain evidence="1 2">22TCJT01-1</strain>
    </source>
</reference>
<organism evidence="1 2">
    <name type="scientific">Ralstonia mojiangensis</name>
    <dbReference type="NCBI Taxonomy" id="2953895"/>
    <lineage>
        <taxon>Bacteria</taxon>
        <taxon>Pseudomonadati</taxon>
        <taxon>Pseudomonadota</taxon>
        <taxon>Betaproteobacteria</taxon>
        <taxon>Burkholderiales</taxon>
        <taxon>Burkholderiaceae</taxon>
        <taxon>Ralstonia</taxon>
    </lineage>
</organism>
<dbReference type="Proteomes" id="UP001164420">
    <property type="component" value="Unassembled WGS sequence"/>
</dbReference>
<dbReference type="RefSeq" id="WP_260782261.1">
    <property type="nucleotide sequence ID" value="NZ_JAOCQI010000004.1"/>
</dbReference>
<comment type="caution">
    <text evidence="1">The sequence shown here is derived from an EMBL/GenBank/DDBJ whole genome shotgun (WGS) entry which is preliminary data.</text>
</comment>
<dbReference type="EMBL" id="JAOCQI010000004">
    <property type="protein sequence ID" value="MCT7314083.1"/>
    <property type="molecule type" value="Genomic_DNA"/>
</dbReference>
<evidence type="ECO:0000313" key="2">
    <source>
        <dbReference type="Proteomes" id="UP001164420"/>
    </source>
</evidence>
<evidence type="ECO:0000313" key="1">
    <source>
        <dbReference type="EMBL" id="MCT7314083.1"/>
    </source>
</evidence>
<sequence length="233" mass="25597">MAGKQLQTNTVESRKSVVDDKLKADAEVHILVGGPYKLDGEEHRYGHTAIRVVRRGSDVTYDFGRYGRTTGDFGAEGEGILRVWSNFSKYISGENALGRLTTEYIYPVIESQAKAVEAFFDGVEKQGKPRPDLQRGRPELTVFQLSTNYHALKYNCTTLSLDGMRSALPGFENGSSAFIAPEDVLTWGERAAMKTVGGGTPNRVFLPANLKKFLDQKPAVKPANVINHGSQGK</sequence>
<protein>
    <submittedName>
        <fullName evidence="1">Uncharacterized protein</fullName>
    </submittedName>
</protein>
<gene>
    <name evidence="1" type="ORF">N5J06_24205</name>
</gene>
<proteinExistence type="predicted"/>
<accession>A0ABT2LFJ7</accession>
<keyword evidence="2" id="KW-1185">Reference proteome</keyword>
<name>A0ABT2LFJ7_9RALS</name>